<feature type="domain" description="Capsular polysaccharide assembling protein CapF C-terminal" evidence="1">
    <location>
        <begin position="18"/>
        <end position="128"/>
    </location>
</feature>
<evidence type="ECO:0000313" key="3">
    <source>
        <dbReference type="Proteomes" id="UP000192980"/>
    </source>
</evidence>
<keyword evidence="3" id="KW-1185">Reference proteome</keyword>
<reference evidence="2 3" key="1">
    <citation type="submission" date="2017-04" db="EMBL/GenBank/DDBJ databases">
        <authorList>
            <person name="Afonso C.L."/>
            <person name="Miller P.J."/>
            <person name="Scott M.A."/>
            <person name="Spackman E."/>
            <person name="Goraichik I."/>
            <person name="Dimitrov K.M."/>
            <person name="Suarez D.L."/>
            <person name="Swayne D.E."/>
        </authorList>
    </citation>
    <scope>NUCLEOTIDE SEQUENCE [LARGE SCALE GENOMIC DNA]</scope>
    <source>
        <strain evidence="2 3">DSM 22418</strain>
    </source>
</reference>
<dbReference type="Pfam" id="PF14667">
    <property type="entry name" value="Polysacc_synt_C"/>
    <property type="match status" value="1"/>
</dbReference>
<dbReference type="Gene3D" id="2.60.120.10">
    <property type="entry name" value="Jelly Rolls"/>
    <property type="match status" value="1"/>
</dbReference>
<dbReference type="InterPro" id="IPR011051">
    <property type="entry name" value="RmlC_Cupin_sf"/>
</dbReference>
<sequence length="135" mass="15368">MTLLSKKVKVIPRKIIKDSRGWFLKVIDGFEENLPKYTGEVYITSGIKGESKGGHYHVQANEWFTLIEGKCQLKLVDVKSGEKLLINLSSEIPETIFVPNNVAHIFVNKSDNNFILLAYSDQLFDPVDTIAYMEF</sequence>
<protein>
    <submittedName>
        <fullName evidence="2">dTDP-4-dehydrorhamnose 3,5-epimerase</fullName>
    </submittedName>
</protein>
<accession>A0A1X7K6T2</accession>
<dbReference type="STRING" id="561061.SAMN05660862_2634"/>
<dbReference type="SUPFAM" id="SSF51182">
    <property type="entry name" value="RmlC-like cupins"/>
    <property type="match status" value="1"/>
</dbReference>
<dbReference type="InterPro" id="IPR014710">
    <property type="entry name" value="RmlC-like_jellyroll"/>
</dbReference>
<organism evidence="2 3">
    <name type="scientific">Sphingobacterium psychroaquaticum</name>
    <dbReference type="NCBI Taxonomy" id="561061"/>
    <lineage>
        <taxon>Bacteria</taxon>
        <taxon>Pseudomonadati</taxon>
        <taxon>Bacteroidota</taxon>
        <taxon>Sphingobacteriia</taxon>
        <taxon>Sphingobacteriales</taxon>
        <taxon>Sphingobacteriaceae</taxon>
        <taxon>Sphingobacterium</taxon>
    </lineage>
</organism>
<dbReference type="OrthoDB" id="9801056at2"/>
<dbReference type="InterPro" id="IPR029303">
    <property type="entry name" value="CapF_C"/>
</dbReference>
<gene>
    <name evidence="2" type="ORF">SAMN05660862_2634</name>
</gene>
<evidence type="ECO:0000259" key="1">
    <source>
        <dbReference type="Pfam" id="PF14667"/>
    </source>
</evidence>
<evidence type="ECO:0000313" key="2">
    <source>
        <dbReference type="EMBL" id="SMG36516.1"/>
    </source>
</evidence>
<proteinExistence type="predicted"/>
<dbReference type="EMBL" id="FXAU01000004">
    <property type="protein sequence ID" value="SMG36516.1"/>
    <property type="molecule type" value="Genomic_DNA"/>
</dbReference>
<dbReference type="RefSeq" id="WP_085473360.1">
    <property type="nucleotide sequence ID" value="NZ_CP038029.1"/>
</dbReference>
<name>A0A1X7K6T2_9SPHI</name>
<dbReference type="AlphaFoldDB" id="A0A1X7K6T2"/>
<dbReference type="Proteomes" id="UP000192980">
    <property type="component" value="Unassembled WGS sequence"/>
</dbReference>